<evidence type="ECO:0000256" key="1">
    <source>
        <dbReference type="SAM" id="MobiDB-lite"/>
    </source>
</evidence>
<keyword evidence="4" id="KW-1185">Reference proteome</keyword>
<sequence>MSAHRKNSITDDVNLENLDRNKSIRKDSFQNENPNRSYDPMNKTVDYNEDGDNDLILSSNASNNIDSLYNHMDSFLNQTRNNFARFNDDVVVGDDDDDDFDDELINDDNEKDRNNANYRVNYFRDLDPSINSSLLSSVPSTSNLALEIQSIRTLFDKLNNRYKNVESVLQHLQHQFTESHQRNKESIKKLASLNDEIAKINLIESSFESNRS</sequence>
<dbReference type="InterPro" id="IPR028994">
    <property type="entry name" value="Integrin_alpha_N"/>
</dbReference>
<feature type="compositionally biased region" description="Basic and acidic residues" evidence="1">
    <location>
        <begin position="17"/>
        <end position="29"/>
    </location>
</feature>
<accession>A0A834RHU0</accession>
<dbReference type="EnsemblMetazoa" id="SSS_6251s_mrna">
    <property type="protein sequence ID" value="KAF7493763.1"/>
    <property type="gene ID" value="SSS_6251"/>
</dbReference>
<organism evidence="2">
    <name type="scientific">Sarcoptes scabiei</name>
    <name type="common">Itch mite</name>
    <name type="synonym">Acarus scabiei</name>
    <dbReference type="NCBI Taxonomy" id="52283"/>
    <lineage>
        <taxon>Eukaryota</taxon>
        <taxon>Metazoa</taxon>
        <taxon>Ecdysozoa</taxon>
        <taxon>Arthropoda</taxon>
        <taxon>Chelicerata</taxon>
        <taxon>Arachnida</taxon>
        <taxon>Acari</taxon>
        <taxon>Acariformes</taxon>
        <taxon>Sarcoptiformes</taxon>
        <taxon>Astigmata</taxon>
        <taxon>Psoroptidia</taxon>
        <taxon>Sarcoptoidea</taxon>
        <taxon>Sarcoptidae</taxon>
        <taxon>Sarcoptinae</taxon>
        <taxon>Sarcoptes</taxon>
    </lineage>
</organism>
<reference evidence="2" key="2">
    <citation type="submission" date="2020-01" db="EMBL/GenBank/DDBJ databases">
        <authorList>
            <person name="Korhonen P.K.K."/>
            <person name="Guangxu M.G."/>
            <person name="Wang T.W."/>
            <person name="Stroehlein A.J.S."/>
            <person name="Young N.D."/>
            <person name="Ang C.-S.A."/>
            <person name="Fernando D.W.F."/>
            <person name="Lu H.L."/>
            <person name="Taylor S.T."/>
            <person name="Ehtesham M.E.M."/>
            <person name="Najaraj S.H.N."/>
            <person name="Harsha G.H.G."/>
            <person name="Madugundu A.M."/>
            <person name="Renuse S.R."/>
            <person name="Holt D.H."/>
            <person name="Pandey A.P."/>
            <person name="Papenfuss A.P."/>
            <person name="Gasser R.B.G."/>
            <person name="Fischer K.F."/>
        </authorList>
    </citation>
    <scope>NUCLEOTIDE SEQUENCE</scope>
    <source>
        <strain evidence="2">SSS_KF_BRIS2020</strain>
    </source>
</reference>
<evidence type="ECO:0000313" key="2">
    <source>
        <dbReference type="EMBL" id="KAF7493763.1"/>
    </source>
</evidence>
<proteinExistence type="predicted"/>
<reference evidence="4" key="1">
    <citation type="journal article" date="2020" name="PLoS Negl. Trop. Dis.">
        <title>High-quality nuclear genome for Sarcoptes scabiei-A critical resource for a neglected parasite.</title>
        <authorList>
            <person name="Korhonen P.K."/>
            <person name="Gasser R.B."/>
            <person name="Ma G."/>
            <person name="Wang T."/>
            <person name="Stroehlein A.J."/>
            <person name="Young N.D."/>
            <person name="Ang C.S."/>
            <person name="Fernando D.D."/>
            <person name="Lu H.C."/>
            <person name="Taylor S."/>
            <person name="Reynolds S.L."/>
            <person name="Mofiz E."/>
            <person name="Najaraj S.H."/>
            <person name="Gowda H."/>
            <person name="Madugundu A."/>
            <person name="Renuse S."/>
            <person name="Holt D."/>
            <person name="Pandey A."/>
            <person name="Papenfuss A.T."/>
            <person name="Fischer K."/>
        </authorList>
    </citation>
    <scope>NUCLEOTIDE SEQUENCE [LARGE SCALE GENOMIC DNA]</scope>
</reference>
<reference evidence="3" key="3">
    <citation type="submission" date="2022-06" db="UniProtKB">
        <authorList>
            <consortium name="EnsemblMetazoa"/>
        </authorList>
    </citation>
    <scope>IDENTIFICATION</scope>
</reference>
<evidence type="ECO:0000313" key="4">
    <source>
        <dbReference type="Proteomes" id="UP000070412"/>
    </source>
</evidence>
<feature type="region of interest" description="Disordered" evidence="1">
    <location>
        <begin position="1"/>
        <end position="51"/>
    </location>
</feature>
<name>A0A834RHU0_SARSC</name>
<dbReference type="AlphaFoldDB" id="A0A834RHU0"/>
<evidence type="ECO:0000313" key="3">
    <source>
        <dbReference type="EnsemblMetazoa" id="KAF7493763.1"/>
    </source>
</evidence>
<dbReference type="Proteomes" id="UP000070412">
    <property type="component" value="Unassembled WGS sequence"/>
</dbReference>
<protein>
    <submittedName>
        <fullName evidence="2 3">Uncharacterized protein</fullName>
    </submittedName>
</protein>
<dbReference type="EMBL" id="WVUK01000055">
    <property type="protein sequence ID" value="KAF7493763.1"/>
    <property type="molecule type" value="Genomic_DNA"/>
</dbReference>
<dbReference type="SUPFAM" id="SSF69318">
    <property type="entry name" value="Integrin alpha N-terminal domain"/>
    <property type="match status" value="1"/>
</dbReference>
<gene>
    <name evidence="2" type="ORF">SSS_6251</name>
</gene>